<dbReference type="InParanoid" id="H3ASK3"/>
<proteinExistence type="predicted"/>
<feature type="coiled-coil region" evidence="5">
    <location>
        <begin position="539"/>
        <end position="612"/>
    </location>
</feature>
<name>H3ASK3_LATCH</name>
<comment type="subcellular location">
    <subcellularLocation>
        <location evidence="1">Cytoplasm</location>
        <location evidence="1">Cytoskeleton</location>
        <location evidence="1">Microtubule organizing center</location>
        <location evidence="1">Centrosome</location>
    </subcellularLocation>
</comment>
<dbReference type="FunCoup" id="H3ASK3">
    <property type="interactions" value="569"/>
</dbReference>
<dbReference type="eggNOG" id="KOG4308">
    <property type="taxonomic scope" value="Eukaryota"/>
</dbReference>
<protein>
    <submittedName>
        <fullName evidence="6">Leucine rich repeat containing 45</fullName>
    </submittedName>
</protein>
<evidence type="ECO:0000313" key="7">
    <source>
        <dbReference type="Proteomes" id="UP000008672"/>
    </source>
</evidence>
<dbReference type="EMBL" id="AFYH01016861">
    <property type="status" value="NOT_ANNOTATED_CDS"/>
    <property type="molecule type" value="Genomic_DNA"/>
</dbReference>
<feature type="coiled-coil region" evidence="5">
    <location>
        <begin position="457"/>
        <end position="509"/>
    </location>
</feature>
<dbReference type="InterPro" id="IPR032675">
    <property type="entry name" value="LRR_dom_sf"/>
</dbReference>
<dbReference type="GO" id="GO:0005813">
    <property type="term" value="C:centrosome"/>
    <property type="evidence" value="ECO:0007669"/>
    <property type="project" value="UniProtKB-SubCell"/>
</dbReference>
<dbReference type="Gene3D" id="3.80.10.10">
    <property type="entry name" value="Ribonuclease Inhibitor"/>
    <property type="match status" value="2"/>
</dbReference>
<evidence type="ECO:0000256" key="2">
    <source>
        <dbReference type="ARBA" id="ARBA00022490"/>
    </source>
</evidence>
<keyword evidence="7" id="KW-1185">Reference proteome</keyword>
<keyword evidence="3 5" id="KW-0175">Coiled coil</keyword>
<dbReference type="EMBL" id="AFYH01016859">
    <property type="status" value="NOT_ANNOTATED_CDS"/>
    <property type="molecule type" value="Genomic_DNA"/>
</dbReference>
<dbReference type="STRING" id="7897.ENSLACP00000012624"/>
<keyword evidence="2" id="KW-0963">Cytoplasm</keyword>
<dbReference type="InterPro" id="IPR052116">
    <property type="entry name" value="Centro_Cilium_Assembly"/>
</dbReference>
<dbReference type="InterPro" id="IPR001611">
    <property type="entry name" value="Leu-rich_rpt"/>
</dbReference>
<dbReference type="AlphaFoldDB" id="H3ASK3"/>
<dbReference type="GO" id="GO:0005886">
    <property type="term" value="C:plasma membrane"/>
    <property type="evidence" value="ECO:0007669"/>
    <property type="project" value="TreeGrafter"/>
</dbReference>
<dbReference type="EMBL" id="AFYH01016858">
    <property type="status" value="NOT_ANNOTATED_CDS"/>
    <property type="molecule type" value="Genomic_DNA"/>
</dbReference>
<dbReference type="PANTHER" id="PTHR23170:SF3">
    <property type="entry name" value="LEUCINE-RICH REPEAT-CONTAINING PROTEIN 45"/>
    <property type="match status" value="1"/>
</dbReference>
<dbReference type="HOGENOM" id="CLU_015877_0_0_1"/>
<dbReference type="PANTHER" id="PTHR23170">
    <property type="entry name" value="NY-REN-58 ANTIGEN"/>
    <property type="match status" value="1"/>
</dbReference>
<gene>
    <name evidence="6" type="primary">LRRC45</name>
</gene>
<organism evidence="6 7">
    <name type="scientific">Latimeria chalumnae</name>
    <name type="common">Coelacanth</name>
    <dbReference type="NCBI Taxonomy" id="7897"/>
    <lineage>
        <taxon>Eukaryota</taxon>
        <taxon>Metazoa</taxon>
        <taxon>Chordata</taxon>
        <taxon>Craniata</taxon>
        <taxon>Vertebrata</taxon>
        <taxon>Euteleostomi</taxon>
        <taxon>Coelacanthiformes</taxon>
        <taxon>Coelacanthidae</taxon>
        <taxon>Latimeria</taxon>
    </lineage>
</organism>
<reference evidence="6" key="3">
    <citation type="submission" date="2025-09" db="UniProtKB">
        <authorList>
            <consortium name="Ensembl"/>
        </authorList>
    </citation>
    <scope>IDENTIFICATION</scope>
</reference>
<keyword evidence="4" id="KW-0206">Cytoskeleton</keyword>
<reference evidence="7" key="1">
    <citation type="submission" date="2011-08" db="EMBL/GenBank/DDBJ databases">
        <title>The draft genome of Latimeria chalumnae.</title>
        <authorList>
            <person name="Di Palma F."/>
            <person name="Alfoldi J."/>
            <person name="Johnson J."/>
            <person name="Berlin A."/>
            <person name="Gnerre S."/>
            <person name="Jaffe D."/>
            <person name="MacCallum I."/>
            <person name="Young S."/>
            <person name="Walker B.J."/>
            <person name="Lander E."/>
            <person name="Lindblad-Toh K."/>
        </authorList>
    </citation>
    <scope>NUCLEOTIDE SEQUENCE [LARGE SCALE GENOMIC DNA]</scope>
    <source>
        <strain evidence="7">Wild caught</strain>
    </source>
</reference>
<dbReference type="OMA" id="EVDHMTR"/>
<feature type="coiled-coil region" evidence="5">
    <location>
        <begin position="349"/>
        <end position="404"/>
    </location>
</feature>
<dbReference type="Ensembl" id="ENSLACT00000012718.1">
    <property type="protein sequence ID" value="ENSLACP00000012624.1"/>
    <property type="gene ID" value="ENSLACG00000011122.1"/>
</dbReference>
<dbReference type="SUPFAM" id="SSF52047">
    <property type="entry name" value="RNI-like"/>
    <property type="match status" value="1"/>
</dbReference>
<sequence>MEDFRITYVRLCKENGVEPQESVLSQLHNMRDAAGRTRLDLATQSLTVDTCAALGKALQNDVLLTEVVLSDCMLPEDGVKVLLLGLCSNTTAKLLDLKGNNMKAAGAEALGKLLRHNKSLRSLTLEWNGLGMWEEGFSILCDGLAANNFLKHLDLRNNQINHQGAGELAMALKHNSTLEELDLRWNNIGLLGGRVLLNSLQQNRTLVRLELAGNNIPSDVMCFCLKPDQVIDHNLDRQSTQRENRSRTHILSKEIQSLKGEKNKQFLDMMDTIEKQRNEMNRSSSLSHPSLGYSRSLSPIPVWVIPALSCSRLQMTEAALALSQQKSNDLADLVSRVQLEKSEMKERLAKELRMDKEEAAKRETKLLREINSLNEKNLLLKNKVDELERRCKSQQELIFELKQDMTNTTAELKLRLVQTEDHFESEKKRYKLLLDDTETLRQKEVVDHMTRHLEESERALQERIQKLEGIRIHLEEELSHAKAASVTERAQSEEELIKVRNQIRLEEQQRLVHVEEKLRLLAQSRDESQRYCLQQKQMVAELQAKNSNLSLEMEGLQRRLEELQQKLNGKEQEKVAEVNKVRVEMQEQIGHLQAAMTAQDGLKEKIAALERQLKVQSSSHREALLDKESEIASLLEKLRLKDGEISRMREDETQRARILQNAVLAYVQASPLGALSPRK</sequence>
<dbReference type="EMBL" id="AFYH01016860">
    <property type="status" value="NOT_ANNOTATED_CDS"/>
    <property type="molecule type" value="Genomic_DNA"/>
</dbReference>
<reference evidence="6" key="2">
    <citation type="submission" date="2025-08" db="UniProtKB">
        <authorList>
            <consortium name="Ensembl"/>
        </authorList>
    </citation>
    <scope>IDENTIFICATION</scope>
</reference>
<evidence type="ECO:0000256" key="5">
    <source>
        <dbReference type="SAM" id="Coils"/>
    </source>
</evidence>
<dbReference type="Pfam" id="PF13516">
    <property type="entry name" value="LRR_6"/>
    <property type="match status" value="3"/>
</dbReference>
<evidence type="ECO:0000313" key="6">
    <source>
        <dbReference type="Ensembl" id="ENSLACP00000012624.1"/>
    </source>
</evidence>
<evidence type="ECO:0000256" key="1">
    <source>
        <dbReference type="ARBA" id="ARBA00004300"/>
    </source>
</evidence>
<dbReference type="SMART" id="SM00368">
    <property type="entry name" value="LRR_RI"/>
    <property type="match status" value="5"/>
</dbReference>
<dbReference type="GeneTree" id="ENSGT00940000154003"/>
<dbReference type="Proteomes" id="UP000008672">
    <property type="component" value="Unassembled WGS sequence"/>
</dbReference>
<accession>H3ASK3</accession>
<evidence type="ECO:0000256" key="3">
    <source>
        <dbReference type="ARBA" id="ARBA00023054"/>
    </source>
</evidence>
<evidence type="ECO:0000256" key="4">
    <source>
        <dbReference type="ARBA" id="ARBA00023212"/>
    </source>
</evidence>